<dbReference type="Proteomes" id="UP000250079">
    <property type="component" value="Chromosome"/>
</dbReference>
<proteinExistence type="predicted"/>
<protein>
    <submittedName>
        <fullName evidence="1">Uncharacterized protein</fullName>
    </submittedName>
</protein>
<organism evidence="1 2">
    <name type="scientific">Granulosicoccus antarcticus IMCC3135</name>
    <dbReference type="NCBI Taxonomy" id="1192854"/>
    <lineage>
        <taxon>Bacteria</taxon>
        <taxon>Pseudomonadati</taxon>
        <taxon>Pseudomonadota</taxon>
        <taxon>Gammaproteobacteria</taxon>
        <taxon>Chromatiales</taxon>
        <taxon>Granulosicoccaceae</taxon>
        <taxon>Granulosicoccus</taxon>
    </lineage>
</organism>
<evidence type="ECO:0000313" key="1">
    <source>
        <dbReference type="EMBL" id="ASJ76841.1"/>
    </source>
</evidence>
<keyword evidence="2" id="KW-1185">Reference proteome</keyword>
<gene>
    <name evidence="1" type="ORF">IMCC3135_34005</name>
</gene>
<accession>A0A2Z2P2I8</accession>
<name>A0A2Z2P2I8_9GAMM</name>
<evidence type="ECO:0000313" key="2">
    <source>
        <dbReference type="Proteomes" id="UP000250079"/>
    </source>
</evidence>
<sequence>MRIPAECYFSSVPIEESGLTGLISYQPLLRQSIIKRSILATSLLSMVMSGFNETFMFDISNFSTPLFRNGCLICYLVDAIAH</sequence>
<dbReference type="AlphaFoldDB" id="A0A2Z2P2I8"/>
<dbReference type="KEGG" id="gai:IMCC3135_34005"/>
<reference evidence="1 2" key="1">
    <citation type="submission" date="2016-12" db="EMBL/GenBank/DDBJ databases">
        <authorList>
            <person name="Song W.-J."/>
            <person name="Kurnit D.M."/>
        </authorList>
    </citation>
    <scope>NUCLEOTIDE SEQUENCE [LARGE SCALE GENOMIC DNA]</scope>
    <source>
        <strain evidence="1 2">IMCC3135</strain>
    </source>
</reference>
<dbReference type="EMBL" id="CP018632">
    <property type="protein sequence ID" value="ASJ76841.1"/>
    <property type="molecule type" value="Genomic_DNA"/>
</dbReference>